<gene>
    <name evidence="5" type="ORF">Ocin01_17567</name>
</gene>
<evidence type="ECO:0000256" key="2">
    <source>
        <dbReference type="ARBA" id="ARBA00022664"/>
    </source>
</evidence>
<dbReference type="Pfam" id="PF11718">
    <property type="entry name" value="CPSF73-100_C"/>
    <property type="match status" value="1"/>
</dbReference>
<dbReference type="OMA" id="MIEKHEN"/>
<dbReference type="AlphaFoldDB" id="A0A1D2M808"/>
<keyword evidence="3" id="KW-0539">Nucleus</keyword>
<keyword evidence="6" id="KW-1185">Reference proteome</keyword>
<evidence type="ECO:0000256" key="1">
    <source>
        <dbReference type="ARBA" id="ARBA00004123"/>
    </source>
</evidence>
<dbReference type="EMBL" id="LJIJ01002896">
    <property type="protein sequence ID" value="ODM89116.1"/>
    <property type="molecule type" value="Genomic_DNA"/>
</dbReference>
<dbReference type="GO" id="GO:0005634">
    <property type="term" value="C:nucleus"/>
    <property type="evidence" value="ECO:0007669"/>
    <property type="project" value="UniProtKB-SubCell"/>
</dbReference>
<dbReference type="STRING" id="48709.A0A1D2M808"/>
<keyword evidence="2" id="KW-0507">mRNA processing</keyword>
<dbReference type="Proteomes" id="UP000094527">
    <property type="component" value="Unassembled WGS sequence"/>
</dbReference>
<comment type="subcellular location">
    <subcellularLocation>
        <location evidence="1">Nucleus</location>
    </subcellularLocation>
</comment>
<comment type="caution">
    <text evidence="5">The sequence shown here is derived from an EMBL/GenBank/DDBJ whole genome shotgun (WGS) entry which is preliminary data.</text>
</comment>
<dbReference type="OrthoDB" id="10249535at2759"/>
<dbReference type="SMART" id="SM01098">
    <property type="entry name" value="CPSF73-100_C"/>
    <property type="match status" value="1"/>
</dbReference>
<protein>
    <submittedName>
        <fullName evidence="5">Cleavage and polyadenylation specificity factor 73</fullName>
    </submittedName>
</protein>
<organism evidence="5 6">
    <name type="scientific">Orchesella cincta</name>
    <name type="common">Springtail</name>
    <name type="synonym">Podura cincta</name>
    <dbReference type="NCBI Taxonomy" id="48709"/>
    <lineage>
        <taxon>Eukaryota</taxon>
        <taxon>Metazoa</taxon>
        <taxon>Ecdysozoa</taxon>
        <taxon>Arthropoda</taxon>
        <taxon>Hexapoda</taxon>
        <taxon>Collembola</taxon>
        <taxon>Entomobryomorpha</taxon>
        <taxon>Entomobryoidea</taxon>
        <taxon>Orchesellidae</taxon>
        <taxon>Orchesellinae</taxon>
        <taxon>Orchesella</taxon>
    </lineage>
</organism>
<feature type="domain" description="Pre-mRNA 3'-end-processing endonuclease polyadenylation factor C-term" evidence="4">
    <location>
        <begin position="36"/>
        <end position="235"/>
    </location>
</feature>
<dbReference type="InterPro" id="IPR021718">
    <property type="entry name" value="CPSF73-100_C"/>
</dbReference>
<name>A0A1D2M808_ORCCI</name>
<evidence type="ECO:0000256" key="3">
    <source>
        <dbReference type="ARBA" id="ARBA00023242"/>
    </source>
</evidence>
<dbReference type="GO" id="GO:0006397">
    <property type="term" value="P:mRNA processing"/>
    <property type="evidence" value="ECO:0007669"/>
    <property type="project" value="UniProtKB-KW"/>
</dbReference>
<evidence type="ECO:0000313" key="5">
    <source>
        <dbReference type="EMBL" id="ODM89116.1"/>
    </source>
</evidence>
<accession>A0A1D2M808</accession>
<proteinExistence type="predicted"/>
<evidence type="ECO:0000259" key="4">
    <source>
        <dbReference type="SMART" id="SM01098"/>
    </source>
</evidence>
<evidence type="ECO:0000313" key="6">
    <source>
        <dbReference type="Proteomes" id="UP000094527"/>
    </source>
</evidence>
<reference evidence="5 6" key="1">
    <citation type="journal article" date="2016" name="Genome Biol. Evol.">
        <title>Gene Family Evolution Reflects Adaptation to Soil Environmental Stressors in the Genome of the Collembolan Orchesella cincta.</title>
        <authorList>
            <person name="Faddeeva-Vakhrusheva A."/>
            <person name="Derks M.F."/>
            <person name="Anvar S.Y."/>
            <person name="Agamennone V."/>
            <person name="Suring W."/>
            <person name="Smit S."/>
            <person name="van Straalen N.M."/>
            <person name="Roelofs D."/>
        </authorList>
    </citation>
    <scope>NUCLEOTIDE SEQUENCE [LARGE SCALE GENOMIC DNA]</scope>
    <source>
        <tissue evidence="5">Mixed pool</tissue>
    </source>
</reference>
<sequence length="241" mass="26394">MKESTLTCTIQRTLRQLSSGSKGEKMAKVMGALAVENQSMGSGSAAFSSKGTLTTTSLIAEYTDLNMSVVTQRQSICFSGSFDLLHHMLVQLAKEVEVMESKGKDKRVIRVFGVIDVVYEKGLVTVEWVASPVNDMFADAALTAILQADSIEVHPNDFPPPPDTDRDHFKVCFIMRFMRDEIYETFKGDTVAVVVDGKTATIDFGSLEVTCDDDESLQQVVQSAVSRLHNTLTPIRALSAT</sequence>